<dbReference type="InterPro" id="IPR013022">
    <property type="entry name" value="Xyl_isomerase-like_TIM-brl"/>
</dbReference>
<organism evidence="3 4">
    <name type="scientific">Arthrobacter nitrophenolicus</name>
    <dbReference type="NCBI Taxonomy" id="683150"/>
    <lineage>
        <taxon>Bacteria</taxon>
        <taxon>Bacillati</taxon>
        <taxon>Actinomycetota</taxon>
        <taxon>Actinomycetes</taxon>
        <taxon>Micrococcales</taxon>
        <taxon>Micrococcaceae</taxon>
        <taxon>Arthrobacter</taxon>
    </lineage>
</organism>
<dbReference type="SUPFAM" id="SSF51658">
    <property type="entry name" value="Xylose isomerase-like"/>
    <property type="match status" value="1"/>
</dbReference>
<dbReference type="OrthoDB" id="9815124at2"/>
<dbReference type="Pfam" id="PF01261">
    <property type="entry name" value="AP_endonuc_2"/>
    <property type="match status" value="1"/>
</dbReference>
<dbReference type="Proteomes" id="UP000294621">
    <property type="component" value="Unassembled WGS sequence"/>
</dbReference>
<dbReference type="InterPro" id="IPR036237">
    <property type="entry name" value="Xyl_isomerase-like_sf"/>
</dbReference>
<dbReference type="InterPro" id="IPR050312">
    <property type="entry name" value="IolE/XylAMocC-like"/>
</dbReference>
<accession>A0A4R5Y5D1</accession>
<dbReference type="GO" id="GO:0016853">
    <property type="term" value="F:isomerase activity"/>
    <property type="evidence" value="ECO:0007669"/>
    <property type="project" value="UniProtKB-KW"/>
</dbReference>
<gene>
    <name evidence="3" type="ORF">E2R57_04305</name>
</gene>
<proteinExistence type="predicted"/>
<protein>
    <submittedName>
        <fullName evidence="3">Sugar phosphate isomerase/epimerase</fullName>
    </submittedName>
</protein>
<dbReference type="EMBL" id="SMZQ01000002">
    <property type="protein sequence ID" value="TDL39704.1"/>
    <property type="molecule type" value="Genomic_DNA"/>
</dbReference>
<feature type="domain" description="Xylose isomerase-like TIM barrel" evidence="2">
    <location>
        <begin position="29"/>
        <end position="248"/>
    </location>
</feature>
<keyword evidence="1" id="KW-0119">Carbohydrate metabolism</keyword>
<evidence type="ECO:0000313" key="3">
    <source>
        <dbReference type="EMBL" id="TDL39704.1"/>
    </source>
</evidence>
<sequence>MYTNQQETSWPLSGFGDEIDDDPAIQVAVLQGLGAKHIEVRSAWGTNVVDLGEEQLQALAALLAAKGMKVSAIASPVGKVDVGLPVDHEVERLRRAVRAANVLDAKYIRIFSFYYGDNVPAEAVRSNVLERMRALANVAEEAGVILLHENEKGIYGDVPDRVLDIMESVDSAALRVAWDAANFVQVGVKPFDEGYAKLRPYLEYLQVKDARFSDGQVVPAGEGDGDVLRTVRALKEDGFTGFASLEPHLADTHELGGYSGPVAFGVAARAFAAITAEAGVRTL</sequence>
<reference evidence="3 4" key="1">
    <citation type="submission" date="2019-03" db="EMBL/GenBank/DDBJ databases">
        <title>Genome Sequencing and Assembly of Various Microbes Isolated from Partially Reclaimed Soil and Acid Mine Drainage (AMD) Site.</title>
        <authorList>
            <person name="Steinbock B."/>
            <person name="Bechtold R."/>
            <person name="Sevigny J.L."/>
            <person name="Thomas D."/>
            <person name="Cuthill L.R."/>
            <person name="Aveiro Johannsen E.J."/>
            <person name="Thomas K."/>
            <person name="Ghosh A."/>
        </authorList>
    </citation>
    <scope>NUCLEOTIDE SEQUENCE [LARGE SCALE GENOMIC DNA]</scope>
    <source>
        <strain evidence="3 4">S-A1</strain>
    </source>
</reference>
<comment type="caution">
    <text evidence="3">The sequence shown here is derived from an EMBL/GenBank/DDBJ whole genome shotgun (WGS) entry which is preliminary data.</text>
</comment>
<dbReference type="AlphaFoldDB" id="A0A4R5Y5D1"/>
<evidence type="ECO:0000256" key="1">
    <source>
        <dbReference type="ARBA" id="ARBA00023277"/>
    </source>
</evidence>
<dbReference type="Gene3D" id="3.20.20.150">
    <property type="entry name" value="Divalent-metal-dependent TIM barrel enzymes"/>
    <property type="match status" value="1"/>
</dbReference>
<dbReference type="RefSeq" id="WP_133346752.1">
    <property type="nucleotide sequence ID" value="NZ_SMZQ01000002.1"/>
</dbReference>
<name>A0A4R5Y5D1_9MICC</name>
<keyword evidence="3" id="KW-0413">Isomerase</keyword>
<evidence type="ECO:0000259" key="2">
    <source>
        <dbReference type="Pfam" id="PF01261"/>
    </source>
</evidence>
<evidence type="ECO:0000313" key="4">
    <source>
        <dbReference type="Proteomes" id="UP000294621"/>
    </source>
</evidence>
<dbReference type="PANTHER" id="PTHR12110:SF53">
    <property type="entry name" value="BLR5974 PROTEIN"/>
    <property type="match status" value="1"/>
</dbReference>
<dbReference type="PANTHER" id="PTHR12110">
    <property type="entry name" value="HYDROXYPYRUVATE ISOMERASE"/>
    <property type="match status" value="1"/>
</dbReference>